<dbReference type="AlphaFoldDB" id="A0A286R9Q7"/>
<evidence type="ECO:0000313" key="3">
    <source>
        <dbReference type="Proteomes" id="UP000215086"/>
    </source>
</evidence>
<sequence length="58" mass="6793">MQSISRDFRTTGDRLQNRGWREGGKPGKYRLSGEGLNRTKLGLKRGLDRRDFPDLRWS</sequence>
<proteinExistence type="predicted"/>
<gene>
    <name evidence="2" type="ORF">THTE_0097</name>
</gene>
<dbReference type="Proteomes" id="UP000215086">
    <property type="component" value="Chromosome"/>
</dbReference>
<dbReference type="EMBL" id="CP018477">
    <property type="protein sequence ID" value="ASV72699.1"/>
    <property type="molecule type" value="Genomic_DNA"/>
</dbReference>
<evidence type="ECO:0000313" key="2">
    <source>
        <dbReference type="EMBL" id="ASV72699.1"/>
    </source>
</evidence>
<reference evidence="2 3" key="1">
    <citation type="journal article" name="Front. Microbiol.">
        <title>Sugar Metabolism of the First Thermophilic Planctomycete Thermogutta terrifontis: Comparative Genomic and Transcriptomic Approaches.</title>
        <authorList>
            <person name="Elcheninov A.G."/>
            <person name="Menzel P."/>
            <person name="Gudbergsdottir S.R."/>
            <person name="Slesarev A.I."/>
            <person name="Kadnikov V.V."/>
            <person name="Krogh A."/>
            <person name="Bonch-Osmolovskaya E.A."/>
            <person name="Peng X."/>
            <person name="Kublanov I.V."/>
        </authorList>
    </citation>
    <scope>NUCLEOTIDE SEQUENCE [LARGE SCALE GENOMIC DNA]</scope>
    <source>
        <strain evidence="2 3">R1</strain>
    </source>
</reference>
<keyword evidence="3" id="KW-1185">Reference proteome</keyword>
<protein>
    <submittedName>
        <fullName evidence="2">Uncharacterized protein</fullName>
    </submittedName>
</protein>
<evidence type="ECO:0000256" key="1">
    <source>
        <dbReference type="SAM" id="MobiDB-lite"/>
    </source>
</evidence>
<feature type="region of interest" description="Disordered" evidence="1">
    <location>
        <begin position="1"/>
        <end position="35"/>
    </location>
</feature>
<accession>A0A286R9Q7</accession>
<organism evidence="2 3">
    <name type="scientific">Thermogutta terrifontis</name>
    <dbReference type="NCBI Taxonomy" id="1331910"/>
    <lineage>
        <taxon>Bacteria</taxon>
        <taxon>Pseudomonadati</taxon>
        <taxon>Planctomycetota</taxon>
        <taxon>Planctomycetia</taxon>
        <taxon>Pirellulales</taxon>
        <taxon>Thermoguttaceae</taxon>
        <taxon>Thermogutta</taxon>
    </lineage>
</organism>
<name>A0A286R9Q7_9BACT</name>
<feature type="compositionally biased region" description="Basic and acidic residues" evidence="1">
    <location>
        <begin position="1"/>
        <end position="25"/>
    </location>
</feature>
<dbReference type="KEGG" id="ttf:THTE_0097"/>